<keyword evidence="3 11" id="KW-0136">Cellulose degradation</keyword>
<dbReference type="EMBL" id="JACCBE010000001">
    <property type="protein sequence ID" value="NYD56032.1"/>
    <property type="molecule type" value="Genomic_DNA"/>
</dbReference>
<keyword evidence="1" id="KW-0732">Signal</keyword>
<dbReference type="GO" id="GO:0030245">
    <property type="term" value="P:cellulose catabolic process"/>
    <property type="evidence" value="ECO:0007669"/>
    <property type="project" value="UniProtKB-KW"/>
</dbReference>
<keyword evidence="5 11" id="KW-0119">Carbohydrate metabolism</keyword>
<dbReference type="EC" id="3.2.1.-" evidence="11"/>
<evidence type="ECO:0000256" key="5">
    <source>
        <dbReference type="ARBA" id="ARBA00023277"/>
    </source>
</evidence>
<dbReference type="InterPro" id="IPR036434">
    <property type="entry name" value="Beta_cellobiohydrolase_sf"/>
</dbReference>
<keyword evidence="6 11" id="KW-0326">Glycosidase</keyword>
<feature type="binding site" evidence="9">
    <location>
        <position position="297"/>
    </location>
    <ligand>
        <name>substrate</name>
    </ligand>
</feature>
<dbReference type="AlphaFoldDB" id="A0A7Y9JNM7"/>
<dbReference type="PROSITE" id="PS00656">
    <property type="entry name" value="GLYCOSYL_HYDROL_F6_2"/>
    <property type="match status" value="1"/>
</dbReference>
<dbReference type="Pfam" id="PF01341">
    <property type="entry name" value="Glyco_hydro_6"/>
    <property type="match status" value="1"/>
</dbReference>
<keyword evidence="4" id="KW-1015">Disulfide bond</keyword>
<organism evidence="12 13">
    <name type="scientific">Nocardioides marinisabuli</name>
    <dbReference type="NCBI Taxonomy" id="419476"/>
    <lineage>
        <taxon>Bacteria</taxon>
        <taxon>Bacillati</taxon>
        <taxon>Actinomycetota</taxon>
        <taxon>Actinomycetes</taxon>
        <taxon>Propionibacteriales</taxon>
        <taxon>Nocardioidaceae</taxon>
        <taxon>Nocardioides</taxon>
    </lineage>
</organism>
<evidence type="ECO:0000256" key="3">
    <source>
        <dbReference type="ARBA" id="ARBA00023001"/>
    </source>
</evidence>
<proteinExistence type="inferred from homology"/>
<protein>
    <recommendedName>
        <fullName evidence="11">Glucanase</fullName>
        <ecNumber evidence="11">3.2.1.-</ecNumber>
    </recommendedName>
</protein>
<dbReference type="PANTHER" id="PTHR34876:SF4">
    <property type="entry name" value="1,4-BETA-D-GLUCAN CELLOBIOHYDROLASE C-RELATED"/>
    <property type="match status" value="1"/>
</dbReference>
<dbReference type="InterPro" id="IPR001524">
    <property type="entry name" value="Glyco_hydro_6_CS"/>
</dbReference>
<dbReference type="GO" id="GO:0004553">
    <property type="term" value="F:hydrolase activity, hydrolyzing O-glycosyl compounds"/>
    <property type="evidence" value="ECO:0007669"/>
    <property type="project" value="InterPro"/>
</dbReference>
<dbReference type="RefSeq" id="WP_338088056.1">
    <property type="nucleotide sequence ID" value="NZ_JACCBE010000001.1"/>
</dbReference>
<dbReference type="PANTHER" id="PTHR34876">
    <property type="match status" value="1"/>
</dbReference>
<reference evidence="12 13" key="1">
    <citation type="submission" date="2020-07" db="EMBL/GenBank/DDBJ databases">
        <title>Sequencing the genomes of 1000 actinobacteria strains.</title>
        <authorList>
            <person name="Klenk H.-P."/>
        </authorList>
    </citation>
    <scope>NUCLEOTIDE SEQUENCE [LARGE SCALE GENOMIC DNA]</scope>
    <source>
        <strain evidence="12 13">DSM 18965</strain>
    </source>
</reference>
<feature type="binding site" evidence="9">
    <location>
        <position position="203"/>
    </location>
    <ligand>
        <name>substrate</name>
    </ligand>
</feature>
<feature type="binding site" evidence="9">
    <location>
        <position position="230"/>
    </location>
    <ligand>
        <name>substrate</name>
    </ligand>
</feature>
<evidence type="ECO:0000313" key="13">
    <source>
        <dbReference type="Proteomes" id="UP000516957"/>
    </source>
</evidence>
<name>A0A7Y9JNM7_9ACTN</name>
<dbReference type="SUPFAM" id="SSF51989">
    <property type="entry name" value="Glycosyl hydrolases family 6, cellulases"/>
    <property type="match status" value="1"/>
</dbReference>
<evidence type="ECO:0000256" key="11">
    <source>
        <dbReference type="RuleBase" id="RU361186"/>
    </source>
</evidence>
<comment type="caution">
    <text evidence="12">The sequence shown here is derived from an EMBL/GenBank/DDBJ whole genome shotgun (WGS) entry which is preliminary data.</text>
</comment>
<sequence>MPAPRLLLLGVAALGLVAAVALVVVLTRPEPGPQERNRLAERSQYADPDARAVAAAAQARADGDVALAEVLEELASVPSGIWLTPERHPVGSVGAYAASLVAAADARDEVPVLVLYGVPERDCAASLSSGGLPAEQYPVWVGEVATALGAAEAPSVVVLEPDALATAEECGRRDERVEQLRSAVGLLAEAGVTTYVDAGHSDWIPARTMARLLEAVGVERVRGFATNVSNYQRDEDERAYAETLDDLVAGEQHWVVDRGRNGNGSTQEWCNPEEAALGQRPGFVDDGTGLDAYLWIKPPGESDGTCGGGPAAGEIWPEAALRLAR</sequence>
<evidence type="ECO:0000256" key="7">
    <source>
        <dbReference type="ARBA" id="ARBA00023326"/>
    </source>
</evidence>
<keyword evidence="2 11" id="KW-0378">Hydrolase</keyword>
<feature type="active site" description="Proton donor" evidence="8 10">
    <location>
        <position position="162"/>
    </location>
</feature>
<gene>
    <name evidence="12" type="ORF">BKA08_000270</name>
</gene>
<dbReference type="Gene3D" id="3.20.20.40">
    <property type="entry name" value="1, 4-beta cellobiohydrolase"/>
    <property type="match status" value="1"/>
</dbReference>
<accession>A0A7Y9JNM7</accession>
<keyword evidence="7 11" id="KW-0624">Polysaccharide degradation</keyword>
<evidence type="ECO:0000256" key="2">
    <source>
        <dbReference type="ARBA" id="ARBA00022801"/>
    </source>
</evidence>
<dbReference type="PRINTS" id="PR00733">
    <property type="entry name" value="GLHYDRLASE6"/>
</dbReference>
<dbReference type="InterPro" id="IPR016288">
    <property type="entry name" value="Beta_cellobiohydrolase"/>
</dbReference>
<evidence type="ECO:0000256" key="6">
    <source>
        <dbReference type="ARBA" id="ARBA00023295"/>
    </source>
</evidence>
<dbReference type="PIRSF" id="PIRSF001100">
    <property type="entry name" value="Beta_cellobiohydrolase"/>
    <property type="match status" value="1"/>
</dbReference>
<evidence type="ECO:0000256" key="9">
    <source>
        <dbReference type="PIRSR" id="PIRSR001100-2"/>
    </source>
</evidence>
<evidence type="ECO:0000256" key="4">
    <source>
        <dbReference type="ARBA" id="ARBA00023157"/>
    </source>
</evidence>
<feature type="binding site" evidence="9">
    <location>
        <position position="301"/>
    </location>
    <ligand>
        <name>substrate</name>
    </ligand>
</feature>
<feature type="binding site" evidence="9">
    <location>
        <position position="200"/>
    </location>
    <ligand>
        <name>substrate</name>
    </ligand>
</feature>
<feature type="active site" description="Proton acceptor" evidence="8">
    <location>
        <position position="303"/>
    </location>
</feature>
<dbReference type="Proteomes" id="UP000516957">
    <property type="component" value="Unassembled WGS sequence"/>
</dbReference>
<feature type="binding site" evidence="9">
    <location>
        <position position="269"/>
    </location>
    <ligand>
        <name>substrate</name>
    </ligand>
</feature>
<keyword evidence="13" id="KW-1185">Reference proteome</keyword>
<evidence type="ECO:0000256" key="8">
    <source>
        <dbReference type="PIRSR" id="PIRSR001100-1"/>
    </source>
</evidence>
<evidence type="ECO:0000313" key="12">
    <source>
        <dbReference type="EMBL" id="NYD56032.1"/>
    </source>
</evidence>
<evidence type="ECO:0000256" key="10">
    <source>
        <dbReference type="PROSITE-ProRule" id="PRU10057"/>
    </source>
</evidence>
<feature type="binding site" evidence="9">
    <location>
        <position position="82"/>
    </location>
    <ligand>
        <name>substrate</name>
    </ligand>
</feature>
<comment type="similarity">
    <text evidence="11">Belongs to the glycosyl hydrolase family 6.</text>
</comment>
<evidence type="ECO:0000256" key="1">
    <source>
        <dbReference type="ARBA" id="ARBA00022729"/>
    </source>
</evidence>